<dbReference type="EMBL" id="DF237027">
    <property type="protein sequence ID" value="GAQ81366.1"/>
    <property type="molecule type" value="Genomic_DNA"/>
</dbReference>
<gene>
    <name evidence="3" type="ORF">KFL_000780285</name>
</gene>
<evidence type="ECO:0000256" key="2">
    <source>
        <dbReference type="SAM" id="MobiDB-lite"/>
    </source>
</evidence>
<dbReference type="AlphaFoldDB" id="A0A1Y1HXW8"/>
<keyword evidence="1" id="KW-0175">Coiled coil</keyword>
<name>A0A1Y1HXW8_KLENI</name>
<dbReference type="Proteomes" id="UP000054558">
    <property type="component" value="Unassembled WGS sequence"/>
</dbReference>
<protein>
    <submittedName>
        <fullName evidence="3">Uncharacterized protein</fullName>
    </submittedName>
</protein>
<proteinExistence type="predicted"/>
<evidence type="ECO:0000313" key="3">
    <source>
        <dbReference type="EMBL" id="GAQ81366.1"/>
    </source>
</evidence>
<keyword evidence="4" id="KW-1185">Reference proteome</keyword>
<reference evidence="3 4" key="1">
    <citation type="journal article" date="2014" name="Nat. Commun.">
        <title>Klebsormidium flaccidum genome reveals primary factors for plant terrestrial adaptation.</title>
        <authorList>
            <person name="Hori K."/>
            <person name="Maruyama F."/>
            <person name="Fujisawa T."/>
            <person name="Togashi T."/>
            <person name="Yamamoto N."/>
            <person name="Seo M."/>
            <person name="Sato S."/>
            <person name="Yamada T."/>
            <person name="Mori H."/>
            <person name="Tajima N."/>
            <person name="Moriyama T."/>
            <person name="Ikeuchi M."/>
            <person name="Watanabe M."/>
            <person name="Wada H."/>
            <person name="Kobayashi K."/>
            <person name="Saito M."/>
            <person name="Masuda T."/>
            <person name="Sasaki-Sekimoto Y."/>
            <person name="Mashiguchi K."/>
            <person name="Awai K."/>
            <person name="Shimojima M."/>
            <person name="Masuda S."/>
            <person name="Iwai M."/>
            <person name="Nobusawa T."/>
            <person name="Narise T."/>
            <person name="Kondo S."/>
            <person name="Saito H."/>
            <person name="Sato R."/>
            <person name="Murakawa M."/>
            <person name="Ihara Y."/>
            <person name="Oshima-Yamada Y."/>
            <person name="Ohtaka K."/>
            <person name="Satoh M."/>
            <person name="Sonobe K."/>
            <person name="Ishii M."/>
            <person name="Ohtani R."/>
            <person name="Kanamori-Sato M."/>
            <person name="Honoki R."/>
            <person name="Miyazaki D."/>
            <person name="Mochizuki H."/>
            <person name="Umetsu J."/>
            <person name="Higashi K."/>
            <person name="Shibata D."/>
            <person name="Kamiya Y."/>
            <person name="Sato N."/>
            <person name="Nakamura Y."/>
            <person name="Tabata S."/>
            <person name="Ida S."/>
            <person name="Kurokawa K."/>
            <person name="Ohta H."/>
        </authorList>
    </citation>
    <scope>NUCLEOTIDE SEQUENCE [LARGE SCALE GENOMIC DNA]</scope>
    <source>
        <strain evidence="3 4">NIES-2285</strain>
    </source>
</reference>
<evidence type="ECO:0000256" key="1">
    <source>
        <dbReference type="SAM" id="Coils"/>
    </source>
</evidence>
<evidence type="ECO:0000313" key="4">
    <source>
        <dbReference type="Proteomes" id="UP000054558"/>
    </source>
</evidence>
<sequence length="327" mass="37232">MCKGTVLLQAQTFLCVSTSSRSIPGNFRIRSDDVRTASQSDLPQLSRLAVQAISQVQHGLVDALRTRIEKNSGAPAEDWPERPPPDLKHRMSISKTIERQAKKIFQAAEQCTSVEQKAHELCHCYAALRLCCSELHYEIEQSAEEAEFWRNETRGLAEVRLQEAREEAAEAEKRTEAIQEWQKAVKSVSALQDKIIHLIELERSGEEEETNDEIWVDSDGELQIRWRKELSKKSSRFFWTGIDKKVNRVGWPWLPKGVTVSEERKAAVMEEAFREMREVYEGLQRELARSAAEAESLRRAAPETWNVGDPVTNEGGQVEVENDQAGE</sequence>
<accession>A0A1Y1HXW8</accession>
<feature type="region of interest" description="Disordered" evidence="2">
    <location>
        <begin position="298"/>
        <end position="327"/>
    </location>
</feature>
<feature type="coiled-coil region" evidence="1">
    <location>
        <begin position="154"/>
        <end position="181"/>
    </location>
</feature>
<organism evidence="3 4">
    <name type="scientific">Klebsormidium nitens</name>
    <name type="common">Green alga</name>
    <name type="synonym">Ulothrix nitens</name>
    <dbReference type="NCBI Taxonomy" id="105231"/>
    <lineage>
        <taxon>Eukaryota</taxon>
        <taxon>Viridiplantae</taxon>
        <taxon>Streptophyta</taxon>
        <taxon>Klebsormidiophyceae</taxon>
        <taxon>Klebsormidiales</taxon>
        <taxon>Klebsormidiaceae</taxon>
        <taxon>Klebsormidium</taxon>
    </lineage>
</organism>